<dbReference type="SUPFAM" id="SSF56176">
    <property type="entry name" value="FAD-binding/transporter-associated domain-like"/>
    <property type="match status" value="1"/>
</dbReference>
<keyword evidence="6" id="KW-1015">Disulfide bond</keyword>
<accession>A0A834L6J0</accession>
<dbReference type="PROSITE" id="PS51387">
    <property type="entry name" value="FAD_PCMH"/>
    <property type="match status" value="1"/>
</dbReference>
<name>A0A834L6J0_RHOSS</name>
<feature type="signal peptide" evidence="8">
    <location>
        <begin position="1"/>
        <end position="24"/>
    </location>
</feature>
<comment type="cofactor">
    <cofactor evidence="1">
        <name>FAD</name>
        <dbReference type="ChEBI" id="CHEBI:57692"/>
    </cofactor>
</comment>
<evidence type="ECO:0000256" key="4">
    <source>
        <dbReference type="ARBA" id="ARBA00022729"/>
    </source>
</evidence>
<gene>
    <name evidence="10" type="ORF">RHSIM_Rhsim13G0124200</name>
</gene>
<dbReference type="InterPro" id="IPR036318">
    <property type="entry name" value="FAD-bd_PCMH-like_sf"/>
</dbReference>
<evidence type="ECO:0000256" key="5">
    <source>
        <dbReference type="ARBA" id="ARBA00022827"/>
    </source>
</evidence>
<evidence type="ECO:0000256" key="8">
    <source>
        <dbReference type="SAM" id="SignalP"/>
    </source>
</evidence>
<dbReference type="FunFam" id="3.30.43.10:FF:000004">
    <property type="entry name" value="Berberine bridge enzyme-like 15"/>
    <property type="match status" value="1"/>
</dbReference>
<dbReference type="InterPro" id="IPR016169">
    <property type="entry name" value="FAD-bd_PCMH_sub2"/>
</dbReference>
<protein>
    <recommendedName>
        <fullName evidence="9">FAD-binding PCMH-type domain-containing protein</fullName>
    </recommendedName>
</protein>
<dbReference type="InterPro" id="IPR016167">
    <property type="entry name" value="FAD-bd_PCMH_sub1"/>
</dbReference>
<evidence type="ECO:0000256" key="3">
    <source>
        <dbReference type="ARBA" id="ARBA00022630"/>
    </source>
</evidence>
<evidence type="ECO:0000313" key="10">
    <source>
        <dbReference type="EMBL" id="KAF7119338.1"/>
    </source>
</evidence>
<dbReference type="EMBL" id="WJXA01000013">
    <property type="protein sequence ID" value="KAF7119338.1"/>
    <property type="molecule type" value="Genomic_DNA"/>
</dbReference>
<dbReference type="Pfam" id="PF08031">
    <property type="entry name" value="BBE"/>
    <property type="match status" value="1"/>
</dbReference>
<evidence type="ECO:0000256" key="7">
    <source>
        <dbReference type="ARBA" id="ARBA00023180"/>
    </source>
</evidence>
<comment type="caution">
    <text evidence="10">The sequence shown here is derived from an EMBL/GenBank/DDBJ whole genome shotgun (WGS) entry which is preliminary data.</text>
</comment>
<dbReference type="Gene3D" id="3.30.465.10">
    <property type="match status" value="1"/>
</dbReference>
<dbReference type="PANTHER" id="PTHR32448">
    <property type="entry name" value="OS08G0158400 PROTEIN"/>
    <property type="match status" value="1"/>
</dbReference>
<dbReference type="Proteomes" id="UP000626092">
    <property type="component" value="Unassembled WGS sequence"/>
</dbReference>
<dbReference type="GO" id="GO:0071949">
    <property type="term" value="F:FAD binding"/>
    <property type="evidence" value="ECO:0007669"/>
    <property type="project" value="InterPro"/>
</dbReference>
<keyword evidence="5" id="KW-0274">FAD</keyword>
<feature type="domain" description="FAD-binding PCMH-type" evidence="9">
    <location>
        <begin position="73"/>
        <end position="248"/>
    </location>
</feature>
<comment type="similarity">
    <text evidence="2">Belongs to the oxygen-dependent FAD-linked oxidoreductase family.</text>
</comment>
<sequence length="824" mass="91015">MKTPISLFFSLVSLLPFISFPASSQNLENFLQCLSLQFPNSSSITNVTYTQQNSSYESVLEAAIRNRRFNTPSTPKPIVIVTPLLESHIQATIHCSKEHGMNFRIRSGGHDYEGLSYVSSETPFVILDLVNFRSVEIDVGNGTAWVQSGATIGELYNTISKASSTLGFTAGVWSTVGVGGHVSGGGYGWLTRKYGLASDNVIDARLIDVNGRILDRKSMGEDLFWAIRGGGGASFGVILAWKINLVSVPETVTVFRVPRTLEQNATSLVHRWQYVADKMDENLTVRIFLRRVNSSQGGNGTTVEAAFTSLYLGGIDTLLPLMQQSFPELGLVRENCTEMSWIQSVLNFGGFSINQSVDVLLNRSSVVDNLYFKGKSDFVTEPISLSGIEMILTRFNEQPQLESSEVSFNPYGGRMSEISVTETPFPYRNGTAYNLHYSVSWQEEGTSALDRHMNWIRDFYAFMAPYVTQNPRSAYLNYRDLDIGVNNGGNSTSYEQASVWGLKYFGVNFERLARVKTAVDPGNFFRDEQSIPVRGDGGQKRRGAESLHCGDGMMPVVIGGRAYCCEWRFFVFEQGKCSSLPALPPTVFGTSATHGGFSTVGMFAAASNPAYDFKSTPRIPLRSPRRCFPSPRLSALLLSFVPPRLGGRLPAACVWMMPGAVLLITNASSNNFWDSRATHGGFTTVGMLAAESDPEYDFRSMPPIPLRSPQQCFPSPHLSALLLGFVLLASVVDCRLLFCGCRFMLNGKVWLSGHDVAVDGMNFTDSMPFSKQLESDSVSFTDSMPSINSVEAFERVRDRVPEDHTGENSLAKIRWHVPSIIDEW</sequence>
<evidence type="ECO:0000256" key="1">
    <source>
        <dbReference type="ARBA" id="ARBA00001974"/>
    </source>
</evidence>
<dbReference type="Pfam" id="PF01565">
    <property type="entry name" value="FAD_binding_4"/>
    <property type="match status" value="1"/>
</dbReference>
<reference evidence="10" key="1">
    <citation type="submission" date="2019-11" db="EMBL/GenBank/DDBJ databases">
        <authorList>
            <person name="Liu Y."/>
            <person name="Hou J."/>
            <person name="Li T.-Q."/>
            <person name="Guan C.-H."/>
            <person name="Wu X."/>
            <person name="Wu H.-Z."/>
            <person name="Ling F."/>
            <person name="Zhang R."/>
            <person name="Shi X.-G."/>
            <person name="Ren J.-P."/>
            <person name="Chen E.-F."/>
            <person name="Sun J.-M."/>
        </authorList>
    </citation>
    <scope>NUCLEOTIDE SEQUENCE</scope>
    <source>
        <strain evidence="10">Adult_tree_wgs_1</strain>
        <tissue evidence="10">Leaves</tissue>
    </source>
</reference>
<keyword evidence="4 8" id="KW-0732">Signal</keyword>
<keyword evidence="11" id="KW-1185">Reference proteome</keyword>
<dbReference type="InterPro" id="IPR012951">
    <property type="entry name" value="BBE"/>
</dbReference>
<proteinExistence type="inferred from homology"/>
<dbReference type="GO" id="GO:0016491">
    <property type="term" value="F:oxidoreductase activity"/>
    <property type="evidence" value="ECO:0007669"/>
    <property type="project" value="InterPro"/>
</dbReference>
<dbReference type="InterPro" id="IPR016166">
    <property type="entry name" value="FAD-bd_PCMH"/>
</dbReference>
<dbReference type="AlphaFoldDB" id="A0A834L6J0"/>
<evidence type="ECO:0000259" key="9">
    <source>
        <dbReference type="PROSITE" id="PS51387"/>
    </source>
</evidence>
<dbReference type="InterPro" id="IPR006094">
    <property type="entry name" value="Oxid_FAD_bind_N"/>
</dbReference>
<organism evidence="10 11">
    <name type="scientific">Rhododendron simsii</name>
    <name type="common">Sims's rhododendron</name>
    <dbReference type="NCBI Taxonomy" id="118357"/>
    <lineage>
        <taxon>Eukaryota</taxon>
        <taxon>Viridiplantae</taxon>
        <taxon>Streptophyta</taxon>
        <taxon>Embryophyta</taxon>
        <taxon>Tracheophyta</taxon>
        <taxon>Spermatophyta</taxon>
        <taxon>Magnoliopsida</taxon>
        <taxon>eudicotyledons</taxon>
        <taxon>Gunneridae</taxon>
        <taxon>Pentapetalae</taxon>
        <taxon>asterids</taxon>
        <taxon>Ericales</taxon>
        <taxon>Ericaceae</taxon>
        <taxon>Ericoideae</taxon>
        <taxon>Rhodoreae</taxon>
        <taxon>Rhododendron</taxon>
    </lineage>
</organism>
<keyword evidence="3" id="KW-0285">Flavoprotein</keyword>
<dbReference type="OrthoDB" id="407275at2759"/>
<dbReference type="Gene3D" id="3.30.43.10">
    <property type="entry name" value="Uridine Diphospho-n-acetylenolpyruvylglucosamine Reductase, domain 2"/>
    <property type="match status" value="1"/>
</dbReference>
<evidence type="ECO:0000256" key="2">
    <source>
        <dbReference type="ARBA" id="ARBA00005466"/>
    </source>
</evidence>
<dbReference type="Gene3D" id="3.40.462.20">
    <property type="match status" value="1"/>
</dbReference>
<evidence type="ECO:0000256" key="6">
    <source>
        <dbReference type="ARBA" id="ARBA00023157"/>
    </source>
</evidence>
<keyword evidence="7" id="KW-0325">Glycoprotein</keyword>
<evidence type="ECO:0000313" key="11">
    <source>
        <dbReference type="Proteomes" id="UP000626092"/>
    </source>
</evidence>
<feature type="chain" id="PRO_5032281040" description="FAD-binding PCMH-type domain-containing protein" evidence="8">
    <location>
        <begin position="25"/>
        <end position="824"/>
    </location>
</feature>